<dbReference type="RefSeq" id="WP_239152383.1">
    <property type="nucleotide sequence ID" value="NZ_BOPF01000003.1"/>
</dbReference>
<dbReference type="SUPFAM" id="SSF54427">
    <property type="entry name" value="NTF2-like"/>
    <property type="match status" value="1"/>
</dbReference>
<evidence type="ECO:0000313" key="1">
    <source>
        <dbReference type="EMBL" id="GIJ43991.1"/>
    </source>
</evidence>
<comment type="caution">
    <text evidence="1">The sequence shown here is derived from an EMBL/GenBank/DDBJ whole genome shotgun (WGS) entry which is preliminary data.</text>
</comment>
<dbReference type="EMBL" id="BOPF01000003">
    <property type="protein sequence ID" value="GIJ43991.1"/>
    <property type="molecule type" value="Genomic_DNA"/>
</dbReference>
<dbReference type="Proteomes" id="UP000619260">
    <property type="component" value="Unassembled WGS sequence"/>
</dbReference>
<protein>
    <submittedName>
        <fullName evidence="1">Uncharacterized protein</fullName>
    </submittedName>
</protein>
<reference evidence="1" key="1">
    <citation type="submission" date="2021-01" db="EMBL/GenBank/DDBJ databases">
        <title>Whole genome shotgun sequence of Virgisporangium aliadipatigenens NBRC 105644.</title>
        <authorList>
            <person name="Komaki H."/>
            <person name="Tamura T."/>
        </authorList>
    </citation>
    <scope>NUCLEOTIDE SEQUENCE</scope>
    <source>
        <strain evidence="1">NBRC 105644</strain>
    </source>
</reference>
<keyword evidence="2" id="KW-1185">Reference proteome</keyword>
<organism evidence="1 2">
    <name type="scientific">Virgisporangium aliadipatigenens</name>
    <dbReference type="NCBI Taxonomy" id="741659"/>
    <lineage>
        <taxon>Bacteria</taxon>
        <taxon>Bacillati</taxon>
        <taxon>Actinomycetota</taxon>
        <taxon>Actinomycetes</taxon>
        <taxon>Micromonosporales</taxon>
        <taxon>Micromonosporaceae</taxon>
        <taxon>Virgisporangium</taxon>
    </lineage>
</organism>
<dbReference type="Gene3D" id="3.10.450.50">
    <property type="match status" value="1"/>
</dbReference>
<dbReference type="InterPro" id="IPR032710">
    <property type="entry name" value="NTF2-like_dom_sf"/>
</dbReference>
<dbReference type="AlphaFoldDB" id="A0A8J4DNN3"/>
<evidence type="ECO:0000313" key="2">
    <source>
        <dbReference type="Proteomes" id="UP000619260"/>
    </source>
</evidence>
<accession>A0A8J4DNN3</accession>
<gene>
    <name evidence="1" type="ORF">Val02_08770</name>
</gene>
<proteinExistence type="predicted"/>
<name>A0A8J4DNN3_9ACTN</name>
<sequence length="92" mass="10251">MPAPYRRSAGRDPVILAGVDHVVDDVLDAIGRRDWAGVKPLLHPYLHWTEPAVRLRGRTKVLAHLASIGVPPRPDAVELRDGQIYRWIVSTA</sequence>